<dbReference type="PANTHER" id="PTHR41700:SF1">
    <property type="entry name" value="N-ACETYLTRANSFERASE DOMAIN-CONTAINING PROTEIN"/>
    <property type="match status" value="1"/>
</dbReference>
<dbReference type="GO" id="GO:0016747">
    <property type="term" value="F:acyltransferase activity, transferring groups other than amino-acyl groups"/>
    <property type="evidence" value="ECO:0007669"/>
    <property type="project" value="InterPro"/>
</dbReference>
<evidence type="ECO:0000259" key="1">
    <source>
        <dbReference type="PROSITE" id="PS51186"/>
    </source>
</evidence>
<dbReference type="SUPFAM" id="SSF55729">
    <property type="entry name" value="Acyl-CoA N-acyltransferases (Nat)"/>
    <property type="match status" value="1"/>
</dbReference>
<gene>
    <name evidence="2" type="ORF">IX56_11125</name>
</gene>
<dbReference type="InterPro" id="IPR000182">
    <property type="entry name" value="GNAT_dom"/>
</dbReference>
<dbReference type="InterPro" id="IPR016181">
    <property type="entry name" value="Acyl_CoA_acyltransferase"/>
</dbReference>
<dbReference type="PROSITE" id="PS51186">
    <property type="entry name" value="GNAT"/>
    <property type="match status" value="1"/>
</dbReference>
<dbReference type="RefSeq" id="WP_036710256.1">
    <property type="nucleotide sequence ID" value="NZ_JRKQ01000057.1"/>
</dbReference>
<dbReference type="Proteomes" id="UP000029858">
    <property type="component" value="Unassembled WGS sequence"/>
</dbReference>
<dbReference type="InterPro" id="IPR038764">
    <property type="entry name" value="GNAT_N_AcTrfase_prd"/>
</dbReference>
<dbReference type="CDD" id="cd04301">
    <property type="entry name" value="NAT_SF"/>
    <property type="match status" value="1"/>
</dbReference>
<evidence type="ECO:0000313" key="3">
    <source>
        <dbReference type="Proteomes" id="UP000029858"/>
    </source>
</evidence>
<sequence>MSEAPVIRAVGDIATLRRLEALQVAVWGEGDLPDPADLMAAVVEAGGLVAVATDAAGEPVGYLFGFPTRDPARQHSHRLGIRPDWQGRGLGKRLKLFQRDWCLAQGIRLVTWTFDPARKPNAALNIGVLGASARTYLRDYYGEMAGINAGVPSDRLLVEWHLPTPDPIRPEAAARIVPLDAGGDEPLARRLALRAALEGAFAEGLVIRGFDPADGGSYLLAP</sequence>
<accession>A0A099GHA4</accession>
<protein>
    <recommendedName>
        <fullName evidence="1">N-acetyltransferase domain-containing protein</fullName>
    </recommendedName>
</protein>
<proteinExistence type="predicted"/>
<reference evidence="2 3" key="1">
    <citation type="submission" date="2014-09" db="EMBL/GenBank/DDBJ databases">
        <authorList>
            <person name="McGinnis J.M."/>
            <person name="Wolfgang W.J."/>
        </authorList>
    </citation>
    <scope>NUCLEOTIDE SEQUENCE [LARGE SCALE GENOMIC DNA]</scope>
    <source>
        <strain evidence="2 3">5503</strain>
    </source>
</reference>
<dbReference type="Gene3D" id="3.40.630.30">
    <property type="match status" value="1"/>
</dbReference>
<dbReference type="PANTHER" id="PTHR41700">
    <property type="entry name" value="GCN5-RELATED N-ACETYLTRANSFERASE"/>
    <property type="match status" value="1"/>
</dbReference>
<name>A0A099GHA4_9RHOB</name>
<feature type="domain" description="N-acetyltransferase" evidence="1">
    <location>
        <begin position="5"/>
        <end position="158"/>
    </location>
</feature>
<dbReference type="EMBL" id="JRKQ01000057">
    <property type="protein sequence ID" value="KGJ21947.1"/>
    <property type="molecule type" value="Genomic_DNA"/>
</dbReference>
<organism evidence="2 3">
    <name type="scientific">Paracoccus sanguinis</name>
    <dbReference type="NCBI Taxonomy" id="1545044"/>
    <lineage>
        <taxon>Bacteria</taxon>
        <taxon>Pseudomonadati</taxon>
        <taxon>Pseudomonadota</taxon>
        <taxon>Alphaproteobacteria</taxon>
        <taxon>Rhodobacterales</taxon>
        <taxon>Paracoccaceae</taxon>
        <taxon>Paracoccus</taxon>
    </lineage>
</organism>
<dbReference type="AlphaFoldDB" id="A0A099GHA4"/>
<dbReference type="Pfam" id="PF00583">
    <property type="entry name" value="Acetyltransf_1"/>
    <property type="match status" value="1"/>
</dbReference>
<evidence type="ECO:0000313" key="2">
    <source>
        <dbReference type="EMBL" id="KGJ21947.1"/>
    </source>
</evidence>
<reference evidence="2 3" key="2">
    <citation type="submission" date="2014-10" db="EMBL/GenBank/DDBJ databases">
        <title>Paracoccus sanguinis sp. nov., isolated from clinical specimens of New York State patients.</title>
        <authorList>
            <person name="Mingle L.A."/>
            <person name="Cole J.A."/>
            <person name="Lapierre P."/>
            <person name="Musser K.A."/>
        </authorList>
    </citation>
    <scope>NUCLEOTIDE SEQUENCE [LARGE SCALE GENOMIC DNA]</scope>
    <source>
        <strain evidence="2 3">5503</strain>
    </source>
</reference>
<comment type="caution">
    <text evidence="2">The sequence shown here is derived from an EMBL/GenBank/DDBJ whole genome shotgun (WGS) entry which is preliminary data.</text>
</comment>